<protein>
    <recommendedName>
        <fullName evidence="1">N-acetyltransferase domain-containing protein</fullName>
    </recommendedName>
</protein>
<name>A0A6A7AIK3_9PLEO</name>
<feature type="domain" description="N-acetyltransferase" evidence="1">
    <location>
        <begin position="141"/>
        <end position="197"/>
    </location>
</feature>
<accession>A0A6A7AIK3</accession>
<dbReference type="SUPFAM" id="SSF55729">
    <property type="entry name" value="Acyl-CoA N-acyltransferases (Nat)"/>
    <property type="match status" value="1"/>
</dbReference>
<dbReference type="OrthoDB" id="410198at2759"/>
<dbReference type="Pfam" id="PF00583">
    <property type="entry name" value="Acetyltransf_1"/>
    <property type="match status" value="1"/>
</dbReference>
<proteinExistence type="predicted"/>
<gene>
    <name evidence="2" type="ORF">CC86DRAFT_399438</name>
</gene>
<dbReference type="GO" id="GO:0016747">
    <property type="term" value="F:acyltransferase activity, transferring groups other than amino-acyl groups"/>
    <property type="evidence" value="ECO:0007669"/>
    <property type="project" value="InterPro"/>
</dbReference>
<dbReference type="InterPro" id="IPR052523">
    <property type="entry name" value="Trichothecene_AcTrans"/>
</dbReference>
<dbReference type="InterPro" id="IPR016181">
    <property type="entry name" value="Acyl_CoA_acyltransferase"/>
</dbReference>
<dbReference type="Gene3D" id="3.40.630.30">
    <property type="match status" value="1"/>
</dbReference>
<dbReference type="PANTHER" id="PTHR42791">
    <property type="entry name" value="GNAT FAMILY ACETYLTRANSFERASE"/>
    <property type="match status" value="1"/>
</dbReference>
<dbReference type="Proteomes" id="UP000799424">
    <property type="component" value="Unassembled WGS sequence"/>
</dbReference>
<dbReference type="CDD" id="cd04301">
    <property type="entry name" value="NAT_SF"/>
    <property type="match status" value="1"/>
</dbReference>
<evidence type="ECO:0000313" key="2">
    <source>
        <dbReference type="EMBL" id="KAF2832774.1"/>
    </source>
</evidence>
<dbReference type="PANTHER" id="PTHR42791:SF14">
    <property type="entry name" value="N-ACETYLTRANSFERASE DOMAIN-CONTAINING PROTEIN"/>
    <property type="match status" value="1"/>
</dbReference>
<organism evidence="2 3">
    <name type="scientific">Ophiobolus disseminans</name>
    <dbReference type="NCBI Taxonomy" id="1469910"/>
    <lineage>
        <taxon>Eukaryota</taxon>
        <taxon>Fungi</taxon>
        <taxon>Dikarya</taxon>
        <taxon>Ascomycota</taxon>
        <taxon>Pezizomycotina</taxon>
        <taxon>Dothideomycetes</taxon>
        <taxon>Pleosporomycetidae</taxon>
        <taxon>Pleosporales</taxon>
        <taxon>Pleosporineae</taxon>
        <taxon>Phaeosphaeriaceae</taxon>
        <taxon>Ophiobolus</taxon>
    </lineage>
</organism>
<evidence type="ECO:0000313" key="3">
    <source>
        <dbReference type="Proteomes" id="UP000799424"/>
    </source>
</evidence>
<sequence>MPLELHPITPSDTLSWTRIRALAYRGPTHDFLHNGPIRESSIVAVAEDRKRNLTKPNTWHWKIVDTELAPSADDPPDNGGRTIAISVWSMCNVPKEEGASVDVKVEVNTPPPFFPPELRIDALTSLFAPLRSAQAEIMGTSEPYFMLNSLATHPEQQGRGAASVMLDWGLREADLRGLRTYLDATSVARSVYERRGFWVVRSVEWDRRCWGGEGRDVHFCMVREVGGRDR</sequence>
<dbReference type="EMBL" id="MU006216">
    <property type="protein sequence ID" value="KAF2832774.1"/>
    <property type="molecule type" value="Genomic_DNA"/>
</dbReference>
<dbReference type="InterPro" id="IPR000182">
    <property type="entry name" value="GNAT_dom"/>
</dbReference>
<dbReference type="AlphaFoldDB" id="A0A6A7AIK3"/>
<reference evidence="2" key="1">
    <citation type="journal article" date="2020" name="Stud. Mycol.">
        <title>101 Dothideomycetes genomes: a test case for predicting lifestyles and emergence of pathogens.</title>
        <authorList>
            <person name="Haridas S."/>
            <person name="Albert R."/>
            <person name="Binder M."/>
            <person name="Bloem J."/>
            <person name="Labutti K."/>
            <person name="Salamov A."/>
            <person name="Andreopoulos B."/>
            <person name="Baker S."/>
            <person name="Barry K."/>
            <person name="Bills G."/>
            <person name="Bluhm B."/>
            <person name="Cannon C."/>
            <person name="Castanera R."/>
            <person name="Culley D."/>
            <person name="Daum C."/>
            <person name="Ezra D."/>
            <person name="Gonzalez J."/>
            <person name="Henrissat B."/>
            <person name="Kuo A."/>
            <person name="Liang C."/>
            <person name="Lipzen A."/>
            <person name="Lutzoni F."/>
            <person name="Magnuson J."/>
            <person name="Mondo S."/>
            <person name="Nolan M."/>
            <person name="Ohm R."/>
            <person name="Pangilinan J."/>
            <person name="Park H.-J."/>
            <person name="Ramirez L."/>
            <person name="Alfaro M."/>
            <person name="Sun H."/>
            <person name="Tritt A."/>
            <person name="Yoshinaga Y."/>
            <person name="Zwiers L.-H."/>
            <person name="Turgeon B."/>
            <person name="Goodwin S."/>
            <person name="Spatafora J."/>
            <person name="Crous P."/>
            <person name="Grigoriev I."/>
        </authorList>
    </citation>
    <scope>NUCLEOTIDE SEQUENCE</scope>
    <source>
        <strain evidence="2">CBS 113818</strain>
    </source>
</reference>
<keyword evidence="3" id="KW-1185">Reference proteome</keyword>
<evidence type="ECO:0000259" key="1">
    <source>
        <dbReference type="Pfam" id="PF00583"/>
    </source>
</evidence>